<dbReference type="AlphaFoldDB" id="A0A9P0E4U2"/>
<gene>
    <name evidence="1" type="ORF">NEZAVI_LOCUS1295</name>
</gene>
<keyword evidence="2" id="KW-1185">Reference proteome</keyword>
<sequence length="37" mass="4500">MIRRWRLQSVNYTRLRVISQIKRNCYRLAEDASDGCQ</sequence>
<protein>
    <submittedName>
        <fullName evidence="1">Uncharacterized protein</fullName>
    </submittedName>
</protein>
<dbReference type="Proteomes" id="UP001152798">
    <property type="component" value="Chromosome 1"/>
</dbReference>
<name>A0A9P0E4U2_NEZVI</name>
<evidence type="ECO:0000313" key="1">
    <source>
        <dbReference type="EMBL" id="CAH1390025.1"/>
    </source>
</evidence>
<dbReference type="EMBL" id="OV725077">
    <property type="protein sequence ID" value="CAH1390025.1"/>
    <property type="molecule type" value="Genomic_DNA"/>
</dbReference>
<accession>A0A9P0E4U2</accession>
<reference evidence="1" key="1">
    <citation type="submission" date="2022-01" db="EMBL/GenBank/DDBJ databases">
        <authorList>
            <person name="King R."/>
        </authorList>
    </citation>
    <scope>NUCLEOTIDE SEQUENCE</scope>
</reference>
<evidence type="ECO:0000313" key="2">
    <source>
        <dbReference type="Proteomes" id="UP001152798"/>
    </source>
</evidence>
<proteinExistence type="predicted"/>
<organism evidence="1 2">
    <name type="scientific">Nezara viridula</name>
    <name type="common">Southern green stink bug</name>
    <name type="synonym">Cimex viridulus</name>
    <dbReference type="NCBI Taxonomy" id="85310"/>
    <lineage>
        <taxon>Eukaryota</taxon>
        <taxon>Metazoa</taxon>
        <taxon>Ecdysozoa</taxon>
        <taxon>Arthropoda</taxon>
        <taxon>Hexapoda</taxon>
        <taxon>Insecta</taxon>
        <taxon>Pterygota</taxon>
        <taxon>Neoptera</taxon>
        <taxon>Paraneoptera</taxon>
        <taxon>Hemiptera</taxon>
        <taxon>Heteroptera</taxon>
        <taxon>Panheteroptera</taxon>
        <taxon>Pentatomomorpha</taxon>
        <taxon>Pentatomoidea</taxon>
        <taxon>Pentatomidae</taxon>
        <taxon>Pentatominae</taxon>
        <taxon>Nezara</taxon>
    </lineage>
</organism>